<sequence>MGLPDFEVEEFKKNLKRASERANGSATELSDFINTLPLTEEQKEKLCLLQIRHAGHNILFGQQRAVVILSEGINSIKEALMNEKTIPN</sequence>
<dbReference type="RefSeq" id="WP_035914569.1">
    <property type="nucleotide sequence ID" value="NZ_JAAC01000062.1"/>
</dbReference>
<comment type="caution">
    <text evidence="1">The sequence shown here is derived from an EMBL/GenBank/DDBJ whole genome shotgun (WGS) entry which is preliminary data.</text>
</comment>
<accession>A0AB73BX37</accession>
<reference evidence="1 2" key="1">
    <citation type="submission" date="2014-01" db="EMBL/GenBank/DDBJ databases">
        <title>Comparative genomics of Fusobacterium necrophorum wild isolates.</title>
        <authorList>
            <person name="Kittichotirat W."/>
            <person name="Bumgarner R.E."/>
            <person name="Lawrence P."/>
        </authorList>
    </citation>
    <scope>NUCLEOTIDE SEQUENCE [LARGE SCALE GENOMIC DNA]</scope>
    <source>
        <strain evidence="1 2">BL</strain>
    </source>
</reference>
<dbReference type="AlphaFoldDB" id="A0AB73BX37"/>
<gene>
    <name evidence="1" type="ORF">FUSO3_04510</name>
</gene>
<dbReference type="EMBL" id="JAAC01000062">
    <property type="protein sequence ID" value="KDE63815.1"/>
    <property type="molecule type" value="Genomic_DNA"/>
</dbReference>
<proteinExistence type="predicted"/>
<dbReference type="Proteomes" id="UP000027473">
    <property type="component" value="Unassembled WGS sequence"/>
</dbReference>
<evidence type="ECO:0000313" key="1">
    <source>
        <dbReference type="EMBL" id="KDE63815.1"/>
    </source>
</evidence>
<name>A0AB73BX37_9FUSO</name>
<protein>
    <submittedName>
        <fullName evidence="1">Uncharacterized protein</fullName>
    </submittedName>
</protein>
<evidence type="ECO:0000313" key="2">
    <source>
        <dbReference type="Proteomes" id="UP000027473"/>
    </source>
</evidence>
<organism evidence="1 2">
    <name type="scientific">Fusobacterium necrophorum BL</name>
    <dbReference type="NCBI Taxonomy" id="1441732"/>
    <lineage>
        <taxon>Bacteria</taxon>
        <taxon>Fusobacteriati</taxon>
        <taxon>Fusobacteriota</taxon>
        <taxon>Fusobacteriia</taxon>
        <taxon>Fusobacteriales</taxon>
        <taxon>Fusobacteriaceae</taxon>
        <taxon>Fusobacterium</taxon>
    </lineage>
</organism>